<organism evidence="15 16">
    <name type="scientific">Gomphillus americanus</name>
    <dbReference type="NCBI Taxonomy" id="1940652"/>
    <lineage>
        <taxon>Eukaryota</taxon>
        <taxon>Fungi</taxon>
        <taxon>Dikarya</taxon>
        <taxon>Ascomycota</taxon>
        <taxon>Pezizomycotina</taxon>
        <taxon>Lecanoromycetes</taxon>
        <taxon>OSLEUM clade</taxon>
        <taxon>Ostropomycetidae</taxon>
        <taxon>Ostropales</taxon>
        <taxon>Graphidaceae</taxon>
        <taxon>Gomphilloideae</taxon>
        <taxon>Gomphillus</taxon>
    </lineage>
</organism>
<evidence type="ECO:0000256" key="13">
    <source>
        <dbReference type="ARBA" id="ARBA00025393"/>
    </source>
</evidence>
<comment type="subunit">
    <text evidence="4">Component of the EKC/KEOPS complex composed of at least BUD32, CGI121, GON7, KAE1 and PCC1; the whole complex dimerizes.</text>
</comment>
<comment type="function">
    <text evidence="13">Component of the EKC/KEOPS complex that is required for the formation of a threonylcarbamoyl group on adenosine at position 37 (t(6)A37) in tRNAs that read codons beginning with adenine. The complex is probably involved in the transfer of the threonylcarbamoyl moiety of threonylcarbamoyl-AMP (TC-AMP) to the N6 group of A37. GON7 likely plays a supporting role to the catalytic subunit KAE1 in the complex. The EKC/KEOPS complex also promotes both telomere uncapping and telomere elongation. The complex is required for efficient recruitment of transcriptional coactivators.</text>
</comment>
<dbReference type="OrthoDB" id="2288868at2759"/>
<comment type="similarity">
    <text evidence="3">Belongs to the GON7 family.</text>
</comment>
<feature type="compositionally biased region" description="Acidic residues" evidence="14">
    <location>
        <begin position="84"/>
        <end position="93"/>
    </location>
</feature>
<evidence type="ECO:0000256" key="9">
    <source>
        <dbReference type="ARBA" id="ARBA00023015"/>
    </source>
</evidence>
<evidence type="ECO:0000256" key="6">
    <source>
        <dbReference type="ARBA" id="ARBA00022454"/>
    </source>
</evidence>
<protein>
    <recommendedName>
        <fullName evidence="5">EKC/KEOPS complex subunit GON7</fullName>
    </recommendedName>
</protein>
<dbReference type="EMBL" id="CAJPDQ010000004">
    <property type="protein sequence ID" value="CAF9908592.1"/>
    <property type="molecule type" value="Genomic_DNA"/>
</dbReference>
<dbReference type="InterPro" id="IPR014849">
    <property type="entry name" value="EKC/KEOPS_Gon7"/>
</dbReference>
<keyword evidence="16" id="KW-1185">Reference proteome</keyword>
<sequence length="93" mass="10346">MADASKLQLLTADYEGPTGKKHMQHEIGVVPSDISTTERVQYLAVLRSAVVALQEETNTFLTRKMEEDNQTASGNVDDKKEEENYGEEVVDDS</sequence>
<evidence type="ECO:0000256" key="14">
    <source>
        <dbReference type="SAM" id="MobiDB-lite"/>
    </source>
</evidence>
<evidence type="ECO:0000256" key="3">
    <source>
        <dbReference type="ARBA" id="ARBA00008529"/>
    </source>
</evidence>
<comment type="subcellular location">
    <subcellularLocation>
        <location evidence="2">Chromosome</location>
        <location evidence="2">Telomere</location>
    </subcellularLocation>
    <subcellularLocation>
        <location evidence="1">Nucleus</location>
    </subcellularLocation>
</comment>
<feature type="region of interest" description="Disordered" evidence="14">
    <location>
        <begin position="62"/>
        <end position="93"/>
    </location>
</feature>
<reference evidence="15" key="1">
    <citation type="submission" date="2021-03" db="EMBL/GenBank/DDBJ databases">
        <authorList>
            <person name="Tagirdzhanova G."/>
        </authorList>
    </citation>
    <scope>NUCLEOTIDE SEQUENCE</scope>
</reference>
<keyword evidence="6" id="KW-0158">Chromosome</keyword>
<dbReference type="GO" id="GO:0008033">
    <property type="term" value="P:tRNA processing"/>
    <property type="evidence" value="ECO:0007669"/>
    <property type="project" value="UniProtKB-KW"/>
</dbReference>
<evidence type="ECO:0000256" key="10">
    <source>
        <dbReference type="ARBA" id="ARBA00023159"/>
    </source>
</evidence>
<evidence type="ECO:0000256" key="4">
    <source>
        <dbReference type="ARBA" id="ARBA00011534"/>
    </source>
</evidence>
<proteinExistence type="inferred from homology"/>
<keyword evidence="8" id="KW-0779">Telomere</keyword>
<gene>
    <name evidence="15" type="ORF">GOMPHAMPRED_006206</name>
</gene>
<keyword evidence="7" id="KW-0819">tRNA processing</keyword>
<name>A0A8H3EME5_9LECA</name>
<evidence type="ECO:0000256" key="12">
    <source>
        <dbReference type="ARBA" id="ARBA00023242"/>
    </source>
</evidence>
<accession>A0A8H3EME5</accession>
<evidence type="ECO:0000313" key="15">
    <source>
        <dbReference type="EMBL" id="CAF9908592.1"/>
    </source>
</evidence>
<evidence type="ECO:0000313" key="16">
    <source>
        <dbReference type="Proteomes" id="UP000664169"/>
    </source>
</evidence>
<comment type="caution">
    <text evidence="15">The sequence shown here is derived from an EMBL/GenBank/DDBJ whole genome shotgun (WGS) entry which is preliminary data.</text>
</comment>
<dbReference type="GO" id="GO:0005634">
    <property type="term" value="C:nucleus"/>
    <property type="evidence" value="ECO:0007669"/>
    <property type="project" value="UniProtKB-SubCell"/>
</dbReference>
<evidence type="ECO:0000256" key="7">
    <source>
        <dbReference type="ARBA" id="ARBA00022694"/>
    </source>
</evidence>
<dbReference type="GO" id="GO:0000781">
    <property type="term" value="C:chromosome, telomeric region"/>
    <property type="evidence" value="ECO:0007669"/>
    <property type="project" value="UniProtKB-SubCell"/>
</dbReference>
<dbReference type="Proteomes" id="UP000664169">
    <property type="component" value="Unassembled WGS sequence"/>
</dbReference>
<keyword evidence="9" id="KW-0805">Transcription regulation</keyword>
<dbReference type="AlphaFoldDB" id="A0A8H3EME5"/>
<evidence type="ECO:0000256" key="8">
    <source>
        <dbReference type="ARBA" id="ARBA00022895"/>
    </source>
</evidence>
<evidence type="ECO:0000256" key="2">
    <source>
        <dbReference type="ARBA" id="ARBA00004574"/>
    </source>
</evidence>
<keyword evidence="12" id="KW-0539">Nucleus</keyword>
<keyword evidence="11" id="KW-0804">Transcription</keyword>
<evidence type="ECO:0000256" key="1">
    <source>
        <dbReference type="ARBA" id="ARBA00004123"/>
    </source>
</evidence>
<dbReference type="Pfam" id="PF08738">
    <property type="entry name" value="Gon7"/>
    <property type="match status" value="1"/>
</dbReference>
<evidence type="ECO:0000256" key="5">
    <source>
        <dbReference type="ARBA" id="ARBA00019746"/>
    </source>
</evidence>
<keyword evidence="10" id="KW-0010">Activator</keyword>
<evidence type="ECO:0000256" key="11">
    <source>
        <dbReference type="ARBA" id="ARBA00023163"/>
    </source>
</evidence>